<keyword evidence="5 10" id="KW-0378">Hydrolase</keyword>
<dbReference type="InterPro" id="IPR045834">
    <property type="entry name" value="Csd3_N2"/>
</dbReference>
<dbReference type="SUPFAM" id="SSF51261">
    <property type="entry name" value="Duplicated hybrid motif"/>
    <property type="match status" value="1"/>
</dbReference>
<dbReference type="InterPro" id="IPR016047">
    <property type="entry name" value="M23ase_b-sheet_dom"/>
</dbReference>
<keyword evidence="6" id="KW-0862">Zinc</keyword>
<dbReference type="GO" id="GO:0016787">
    <property type="term" value="F:hydrolase activity"/>
    <property type="evidence" value="ECO:0007669"/>
    <property type="project" value="UniProtKB-KW"/>
</dbReference>
<gene>
    <name evidence="10" type="ORF">Q8947_03845</name>
</gene>
<evidence type="ECO:0000256" key="1">
    <source>
        <dbReference type="ARBA" id="ARBA00001947"/>
    </source>
</evidence>
<comment type="cofactor">
    <cofactor evidence="1">
        <name>Zn(2+)</name>
        <dbReference type="ChEBI" id="CHEBI:29105"/>
    </cofactor>
</comment>
<comment type="caution">
    <text evidence="10">The sequence shown here is derived from an EMBL/GenBank/DDBJ whole genome shotgun (WGS) entry which is preliminary data.</text>
</comment>
<evidence type="ECO:0000313" key="11">
    <source>
        <dbReference type="Proteomes" id="UP001232156"/>
    </source>
</evidence>
<keyword evidence="11" id="KW-1185">Reference proteome</keyword>
<organism evidence="10 11">
    <name type="scientific">Yanghanlia caeni</name>
    <dbReference type="NCBI Taxonomy" id="3064283"/>
    <lineage>
        <taxon>Bacteria</taxon>
        <taxon>Pseudomonadati</taxon>
        <taxon>Pseudomonadota</taxon>
        <taxon>Betaproteobacteria</taxon>
        <taxon>Burkholderiales</taxon>
        <taxon>Alcaligenaceae</taxon>
        <taxon>Yanghanlia</taxon>
    </lineage>
</organism>
<evidence type="ECO:0000259" key="8">
    <source>
        <dbReference type="Pfam" id="PF01551"/>
    </source>
</evidence>
<comment type="subcellular location">
    <subcellularLocation>
        <location evidence="2">Cell envelope</location>
    </subcellularLocation>
</comment>
<evidence type="ECO:0000256" key="7">
    <source>
        <dbReference type="ARBA" id="ARBA00023049"/>
    </source>
</evidence>
<reference evidence="10 11" key="1">
    <citation type="submission" date="2023-08" db="EMBL/GenBank/DDBJ databases">
        <title>Alcaligenaceae gen. nov., a novel taxon isolated from the sludge of Yixing Pesticide Factory.</title>
        <authorList>
            <person name="Ruan L."/>
        </authorList>
    </citation>
    <scope>NUCLEOTIDE SEQUENCE [LARGE SCALE GENOMIC DNA]</scope>
    <source>
        <strain evidence="10 11">LG-2</strain>
    </source>
</reference>
<dbReference type="Gene3D" id="2.70.70.10">
    <property type="entry name" value="Glucose Permease (Domain IIA)"/>
    <property type="match status" value="1"/>
</dbReference>
<dbReference type="RefSeq" id="WP_347286502.1">
    <property type="nucleotide sequence ID" value="NZ_JAUZQE010000006.1"/>
</dbReference>
<evidence type="ECO:0000313" key="10">
    <source>
        <dbReference type="EMBL" id="MDR4125117.1"/>
    </source>
</evidence>
<dbReference type="Pfam" id="PF19425">
    <property type="entry name" value="Csd3_N2"/>
    <property type="match status" value="1"/>
</dbReference>
<keyword evidence="7" id="KW-0482">Metalloprotease</keyword>
<sequence>MSEKGIPETPSLRAAARAHRKPFHLVRKGLLLVALGLFGTAGALAVVQPAEKPQVYTAQSVLPLPKIEALSDTVSSDPFISETVIRRGDTLADLLQRLHVQEAGLLPFLIKEPAARSIYKLYPGRVIRAALDHEGRMVSLRYDHTPGVRHEGKFLSRWLEITPNDDGGFTAVEHEKAADTQIRVAEGEISTSLFGATDAAGIPDHITFQMVEILSSKIDFMKDLRKGDRFRIVYETYSHDGREVGAGRVLALEFLNKDKVYDAVWFAPESSSGGYYDFDGRSLKGAFLRNALKFTRISSTFGGRRHPVHGGWRQHKGVDYAAPSGTPIHATADGVIKFAGWQRGYGNTIIIEHHNGISTLYAHQKGFAKGIKKGTRVSQGDHIGYVGSTGWSTGPHLHYEFRVNNKPVDPLSIDLPVARTLEPAERKQFEVVMAQYRDHIQLLRGPSISDTEGDVDSVQVASAEP</sequence>
<evidence type="ECO:0000259" key="9">
    <source>
        <dbReference type="Pfam" id="PF19425"/>
    </source>
</evidence>
<evidence type="ECO:0000256" key="6">
    <source>
        <dbReference type="ARBA" id="ARBA00022833"/>
    </source>
</evidence>
<evidence type="ECO:0000256" key="5">
    <source>
        <dbReference type="ARBA" id="ARBA00022801"/>
    </source>
</evidence>
<dbReference type="InterPro" id="IPR011055">
    <property type="entry name" value="Dup_hybrid_motif"/>
</dbReference>
<dbReference type="EC" id="3.4.24.-" evidence="10"/>
<proteinExistence type="predicted"/>
<evidence type="ECO:0000256" key="2">
    <source>
        <dbReference type="ARBA" id="ARBA00004196"/>
    </source>
</evidence>
<keyword evidence="3" id="KW-0645">Protease</keyword>
<evidence type="ECO:0000256" key="3">
    <source>
        <dbReference type="ARBA" id="ARBA00022670"/>
    </source>
</evidence>
<dbReference type="PANTHER" id="PTHR21666:SF288">
    <property type="entry name" value="CELL DIVISION PROTEIN YTFB"/>
    <property type="match status" value="1"/>
</dbReference>
<protein>
    <submittedName>
        <fullName evidence="10">M23 family metallopeptidase</fullName>
        <ecNumber evidence="10">3.4.24.-</ecNumber>
    </submittedName>
</protein>
<dbReference type="PANTHER" id="PTHR21666">
    <property type="entry name" value="PEPTIDASE-RELATED"/>
    <property type="match status" value="1"/>
</dbReference>
<feature type="domain" description="Csd3-like second N-terminal" evidence="9">
    <location>
        <begin position="183"/>
        <end position="301"/>
    </location>
</feature>
<dbReference type="CDD" id="cd12797">
    <property type="entry name" value="M23_peptidase"/>
    <property type="match status" value="1"/>
</dbReference>
<dbReference type="Proteomes" id="UP001232156">
    <property type="component" value="Unassembled WGS sequence"/>
</dbReference>
<name>A0ABU1D3W4_9BURK</name>
<keyword evidence="4" id="KW-0479">Metal-binding</keyword>
<feature type="domain" description="M23ase beta-sheet core" evidence="8">
    <location>
        <begin position="314"/>
        <end position="410"/>
    </location>
</feature>
<dbReference type="InterPro" id="IPR050570">
    <property type="entry name" value="Cell_wall_metabolism_enzyme"/>
</dbReference>
<dbReference type="Gene3D" id="3.10.450.350">
    <property type="match status" value="2"/>
</dbReference>
<accession>A0ABU1D3W4</accession>
<dbReference type="Pfam" id="PF01551">
    <property type="entry name" value="Peptidase_M23"/>
    <property type="match status" value="1"/>
</dbReference>
<evidence type="ECO:0000256" key="4">
    <source>
        <dbReference type="ARBA" id="ARBA00022723"/>
    </source>
</evidence>
<dbReference type="EMBL" id="JAUZQE010000006">
    <property type="protein sequence ID" value="MDR4125117.1"/>
    <property type="molecule type" value="Genomic_DNA"/>
</dbReference>